<feature type="transmembrane region" description="Helical" evidence="7">
    <location>
        <begin position="146"/>
        <end position="167"/>
    </location>
</feature>
<dbReference type="InterPro" id="IPR022764">
    <property type="entry name" value="Peptidase_S54_rhomboid_dom"/>
</dbReference>
<sequence length="260" mass="28195">MLPLRDENPHPPGFKPKLTIALIIMNVIVFGIEVAITGQFIEFSNREAMNMFLTWGAVPGCVTGQIDGVNTGMGIVNCPAIPELTLITSTFMHGGIMHLGGNMLFLWIFGDNIEAKFGRVKYIGIYLMWGVGAGLIHIYGDAGSGIPAVGASGAIAGILGAYLVMFPRAKVMTFVMLGFFWRMMHIPAKFFLPFWLIFQNLLPFFIGGFGVAGGGVAFLAHIGGFFLGLGVGYFYKKQTDLIIPMALGMDIEMILDNSIN</sequence>
<dbReference type="EMBL" id="KF900434">
    <property type="protein sequence ID" value="AIE94939.1"/>
    <property type="molecule type" value="Genomic_DNA"/>
</dbReference>
<protein>
    <submittedName>
        <fullName evidence="9">Rhomboid family protein</fullName>
    </submittedName>
</protein>
<dbReference type="SUPFAM" id="SSF144091">
    <property type="entry name" value="Rhomboid-like"/>
    <property type="match status" value="1"/>
</dbReference>
<feature type="transmembrane region" description="Helical" evidence="7">
    <location>
        <begin position="122"/>
        <end position="140"/>
    </location>
</feature>
<feature type="domain" description="Peptidase S54 rhomboid" evidence="8">
    <location>
        <begin position="85"/>
        <end position="235"/>
    </location>
</feature>
<dbReference type="InterPro" id="IPR050925">
    <property type="entry name" value="Rhomboid_protease_S54"/>
</dbReference>
<evidence type="ECO:0000256" key="3">
    <source>
        <dbReference type="ARBA" id="ARBA00022692"/>
    </source>
</evidence>
<keyword evidence="6 7" id="KW-0472">Membrane</keyword>
<organism evidence="9">
    <name type="scientific">uncultured marine thaumarchaeote AD1000_54_F06</name>
    <dbReference type="NCBI Taxonomy" id="1455925"/>
    <lineage>
        <taxon>Archaea</taxon>
        <taxon>Nitrososphaerota</taxon>
        <taxon>environmental samples</taxon>
    </lineage>
</organism>
<evidence type="ECO:0000313" key="9">
    <source>
        <dbReference type="EMBL" id="AIE94939.1"/>
    </source>
</evidence>
<evidence type="ECO:0000256" key="4">
    <source>
        <dbReference type="ARBA" id="ARBA00022801"/>
    </source>
</evidence>
<evidence type="ECO:0000256" key="5">
    <source>
        <dbReference type="ARBA" id="ARBA00022989"/>
    </source>
</evidence>
<evidence type="ECO:0000256" key="1">
    <source>
        <dbReference type="ARBA" id="ARBA00004141"/>
    </source>
</evidence>
<dbReference type="PANTHER" id="PTHR43731:SF14">
    <property type="entry name" value="PRESENILIN-ASSOCIATED RHOMBOID-LIKE PROTEIN, MITOCHONDRIAL"/>
    <property type="match status" value="1"/>
</dbReference>
<evidence type="ECO:0000256" key="2">
    <source>
        <dbReference type="ARBA" id="ARBA00009045"/>
    </source>
</evidence>
<accession>A0A075FUH7</accession>
<dbReference type="InterPro" id="IPR035952">
    <property type="entry name" value="Rhomboid-like_sf"/>
</dbReference>
<feature type="transmembrane region" description="Helical" evidence="7">
    <location>
        <begin position="204"/>
        <end position="235"/>
    </location>
</feature>
<dbReference type="Pfam" id="PF01694">
    <property type="entry name" value="Rhomboid"/>
    <property type="match status" value="1"/>
</dbReference>
<name>A0A075FUH7_9ARCH</name>
<reference evidence="9" key="1">
    <citation type="journal article" date="2014" name="Genome Biol. Evol.">
        <title>Pangenome evidence for extensive interdomain horizontal transfer affecting lineage core and shell genes in uncultured planktonic thaumarchaeota and euryarchaeota.</title>
        <authorList>
            <person name="Deschamps P."/>
            <person name="Zivanovic Y."/>
            <person name="Moreira D."/>
            <person name="Rodriguez-Valera F."/>
            <person name="Lopez-Garcia P."/>
        </authorList>
    </citation>
    <scope>NUCLEOTIDE SEQUENCE</scope>
</reference>
<proteinExistence type="inferred from homology"/>
<dbReference type="PANTHER" id="PTHR43731">
    <property type="entry name" value="RHOMBOID PROTEASE"/>
    <property type="match status" value="1"/>
</dbReference>
<dbReference type="GO" id="GO:0016020">
    <property type="term" value="C:membrane"/>
    <property type="evidence" value="ECO:0007669"/>
    <property type="project" value="UniProtKB-SubCell"/>
</dbReference>
<evidence type="ECO:0000259" key="8">
    <source>
        <dbReference type="Pfam" id="PF01694"/>
    </source>
</evidence>
<keyword evidence="3 7" id="KW-0812">Transmembrane</keyword>
<keyword evidence="4" id="KW-0378">Hydrolase</keyword>
<feature type="transmembrane region" description="Helical" evidence="7">
    <location>
        <begin position="20"/>
        <end position="41"/>
    </location>
</feature>
<comment type="subcellular location">
    <subcellularLocation>
        <location evidence="1">Membrane</location>
        <topology evidence="1">Multi-pass membrane protein</topology>
    </subcellularLocation>
</comment>
<feature type="transmembrane region" description="Helical" evidence="7">
    <location>
        <begin position="91"/>
        <end position="110"/>
    </location>
</feature>
<dbReference type="GO" id="GO:0004252">
    <property type="term" value="F:serine-type endopeptidase activity"/>
    <property type="evidence" value="ECO:0007669"/>
    <property type="project" value="InterPro"/>
</dbReference>
<evidence type="ECO:0000256" key="7">
    <source>
        <dbReference type="SAM" id="Phobius"/>
    </source>
</evidence>
<dbReference type="Gene3D" id="1.20.1540.10">
    <property type="entry name" value="Rhomboid-like"/>
    <property type="match status" value="1"/>
</dbReference>
<comment type="similarity">
    <text evidence="2">Belongs to the peptidase S54 family.</text>
</comment>
<dbReference type="AlphaFoldDB" id="A0A075FUH7"/>
<evidence type="ECO:0000256" key="6">
    <source>
        <dbReference type="ARBA" id="ARBA00023136"/>
    </source>
</evidence>
<keyword evidence="5 7" id="KW-1133">Transmembrane helix</keyword>